<comment type="caution">
    <text evidence="1">The sequence shown here is derived from an EMBL/GenBank/DDBJ whole genome shotgun (WGS) entry which is preliminary data.</text>
</comment>
<organism evidence="1">
    <name type="scientific">marine sediment metagenome</name>
    <dbReference type="NCBI Taxonomy" id="412755"/>
    <lineage>
        <taxon>unclassified sequences</taxon>
        <taxon>metagenomes</taxon>
        <taxon>ecological metagenomes</taxon>
    </lineage>
</organism>
<protein>
    <submittedName>
        <fullName evidence="1">Uncharacterized protein</fullName>
    </submittedName>
</protein>
<accession>A0A0F9SMM9</accession>
<reference evidence="1" key="1">
    <citation type="journal article" date="2015" name="Nature">
        <title>Complex archaea that bridge the gap between prokaryotes and eukaryotes.</title>
        <authorList>
            <person name="Spang A."/>
            <person name="Saw J.H."/>
            <person name="Jorgensen S.L."/>
            <person name="Zaremba-Niedzwiedzka K."/>
            <person name="Martijn J."/>
            <person name="Lind A.E."/>
            <person name="van Eijk R."/>
            <person name="Schleper C."/>
            <person name="Guy L."/>
            <person name="Ettema T.J."/>
        </authorList>
    </citation>
    <scope>NUCLEOTIDE SEQUENCE</scope>
</reference>
<dbReference type="AlphaFoldDB" id="A0A0F9SMM9"/>
<evidence type="ECO:0000313" key="1">
    <source>
        <dbReference type="EMBL" id="KKN30528.1"/>
    </source>
</evidence>
<dbReference type="EMBL" id="LAZR01002399">
    <property type="protein sequence ID" value="KKN30528.1"/>
    <property type="molecule type" value="Genomic_DNA"/>
</dbReference>
<gene>
    <name evidence="1" type="ORF">LCGC14_0833130</name>
</gene>
<sequence length="74" mass="7755">MPQSIGFLQRDIERLVGAITGAVAPAGLGPYFSPSVIARATKLAQDAASMPIEDARRAKKALQRIAENAGIPLP</sequence>
<proteinExistence type="predicted"/>
<name>A0A0F9SMM9_9ZZZZ</name>